<dbReference type="Pfam" id="PF01223">
    <property type="entry name" value="Endonuclease_NS"/>
    <property type="match status" value="1"/>
</dbReference>
<feature type="chain" id="PRO_5041309385" description="DNA/RNA non-specific endonuclease/pyrophosphatase/phosphodiesterase domain-containing protein" evidence="6">
    <location>
        <begin position="18"/>
        <end position="283"/>
    </location>
</feature>
<dbReference type="PANTHER" id="PTHR13966">
    <property type="entry name" value="ENDONUCLEASE RELATED"/>
    <property type="match status" value="1"/>
</dbReference>
<dbReference type="InterPro" id="IPR044925">
    <property type="entry name" value="His-Me_finger_sf"/>
</dbReference>
<keyword evidence="5" id="KW-0479">Metal-binding</keyword>
<dbReference type="GO" id="GO:0005743">
    <property type="term" value="C:mitochondrial inner membrane"/>
    <property type="evidence" value="ECO:0007669"/>
    <property type="project" value="TreeGrafter"/>
</dbReference>
<evidence type="ECO:0000313" key="8">
    <source>
        <dbReference type="EMBL" id="KAJ3653032.1"/>
    </source>
</evidence>
<dbReference type="InterPro" id="IPR040255">
    <property type="entry name" value="Non-specific_endonuclease"/>
</dbReference>
<dbReference type="InterPro" id="IPR044929">
    <property type="entry name" value="DNA/RNA_non-sp_Endonuclease_sf"/>
</dbReference>
<dbReference type="GO" id="GO:0046872">
    <property type="term" value="F:metal ion binding"/>
    <property type="evidence" value="ECO:0007669"/>
    <property type="project" value="UniProtKB-KW"/>
</dbReference>
<accession>A0AA38MDX3</accession>
<evidence type="ECO:0000256" key="1">
    <source>
        <dbReference type="ARBA" id="ARBA00010052"/>
    </source>
</evidence>
<dbReference type="AlphaFoldDB" id="A0AA38MDX3"/>
<name>A0AA38MDX3_9CUCU</name>
<gene>
    <name evidence="8" type="ORF">Zmor_018950</name>
</gene>
<dbReference type="EMBL" id="JALNTZ010000005">
    <property type="protein sequence ID" value="KAJ3653032.1"/>
    <property type="molecule type" value="Genomic_DNA"/>
</dbReference>
<reference evidence="8" key="1">
    <citation type="journal article" date="2023" name="G3 (Bethesda)">
        <title>Whole genome assemblies of Zophobas morio and Tenebrio molitor.</title>
        <authorList>
            <person name="Kaur S."/>
            <person name="Stinson S.A."/>
            <person name="diCenzo G.C."/>
        </authorList>
    </citation>
    <scope>NUCLEOTIDE SEQUENCE</scope>
    <source>
        <strain evidence="8">QUZm001</strain>
    </source>
</reference>
<dbReference type="Gene3D" id="3.40.570.10">
    <property type="entry name" value="Extracellular Endonuclease, subunit A"/>
    <property type="match status" value="1"/>
</dbReference>
<dbReference type="SMART" id="SM00892">
    <property type="entry name" value="Endonuclease_NS"/>
    <property type="match status" value="1"/>
</dbReference>
<evidence type="ECO:0000256" key="4">
    <source>
        <dbReference type="PIRSR" id="PIRSR640255-1"/>
    </source>
</evidence>
<evidence type="ECO:0000259" key="7">
    <source>
        <dbReference type="SMART" id="SM00892"/>
    </source>
</evidence>
<dbReference type="SUPFAM" id="SSF54060">
    <property type="entry name" value="His-Me finger endonucleases"/>
    <property type="match status" value="1"/>
</dbReference>
<evidence type="ECO:0000256" key="6">
    <source>
        <dbReference type="SAM" id="SignalP"/>
    </source>
</evidence>
<dbReference type="GO" id="GO:0005634">
    <property type="term" value="C:nucleus"/>
    <property type="evidence" value="ECO:0007669"/>
    <property type="project" value="TreeGrafter"/>
</dbReference>
<dbReference type="InterPro" id="IPR001604">
    <property type="entry name" value="Endo_G_ENPP1-like_dom"/>
</dbReference>
<dbReference type="PANTHER" id="PTHR13966:SF17">
    <property type="entry name" value="ENDONUCLEASE-RELATED"/>
    <property type="match status" value="1"/>
</dbReference>
<feature type="signal peptide" evidence="6">
    <location>
        <begin position="1"/>
        <end position="17"/>
    </location>
</feature>
<dbReference type="Proteomes" id="UP001168821">
    <property type="component" value="Unassembled WGS sequence"/>
</dbReference>
<dbReference type="GO" id="GO:0004521">
    <property type="term" value="F:RNA endonuclease activity"/>
    <property type="evidence" value="ECO:0007669"/>
    <property type="project" value="TreeGrafter"/>
</dbReference>
<keyword evidence="2" id="KW-0540">Nuclease</keyword>
<sequence>MLITSLLFFLIPGLSVACATSKKPTYDERDPCIVTRRHCANRTDEAILTNIPCNNKQGVIIHIGLKTNGGVEPKIKVCFDQFTYRTFWTRHTLHHTWPSGTVPYNWSNKFFDGLNISDLYRSLPETDKGHLTPVADFNKQDEKNMTLYYINSAPQRRGLNREAWVCLERRLRKTVNNQSRSATIITGTGGVFGIFNKTLSYTTYRYPAYFFKIFLLPTRNPEIYIGVNTPPENERIPESCRNATVPHWLTRTYRNKLYQCAFDEKLMADLGLEKQDYNTFSVG</sequence>
<evidence type="ECO:0000313" key="9">
    <source>
        <dbReference type="Proteomes" id="UP001168821"/>
    </source>
</evidence>
<proteinExistence type="inferred from homology"/>
<keyword evidence="3" id="KW-0378">Hydrolase</keyword>
<organism evidence="8 9">
    <name type="scientific">Zophobas morio</name>
    <dbReference type="NCBI Taxonomy" id="2755281"/>
    <lineage>
        <taxon>Eukaryota</taxon>
        <taxon>Metazoa</taxon>
        <taxon>Ecdysozoa</taxon>
        <taxon>Arthropoda</taxon>
        <taxon>Hexapoda</taxon>
        <taxon>Insecta</taxon>
        <taxon>Pterygota</taxon>
        <taxon>Neoptera</taxon>
        <taxon>Endopterygota</taxon>
        <taxon>Coleoptera</taxon>
        <taxon>Polyphaga</taxon>
        <taxon>Cucujiformia</taxon>
        <taxon>Tenebrionidae</taxon>
        <taxon>Zophobas</taxon>
    </lineage>
</organism>
<feature type="binding site" evidence="5">
    <location>
        <position position="160"/>
    </location>
    <ligand>
        <name>Mg(2+)</name>
        <dbReference type="ChEBI" id="CHEBI:18420"/>
        <note>catalytic</note>
    </ligand>
</feature>
<dbReference type="GO" id="GO:0006309">
    <property type="term" value="P:apoptotic DNA fragmentation"/>
    <property type="evidence" value="ECO:0007669"/>
    <property type="project" value="TreeGrafter"/>
</dbReference>
<dbReference type="GO" id="GO:0003676">
    <property type="term" value="F:nucleic acid binding"/>
    <property type="evidence" value="ECO:0007669"/>
    <property type="project" value="InterPro"/>
</dbReference>
<keyword evidence="3" id="KW-0255">Endonuclease</keyword>
<evidence type="ECO:0000256" key="3">
    <source>
        <dbReference type="ARBA" id="ARBA00022759"/>
    </source>
</evidence>
<comment type="similarity">
    <text evidence="1">Belongs to the DNA/RNA non-specific endonuclease family.</text>
</comment>
<evidence type="ECO:0000256" key="2">
    <source>
        <dbReference type="ARBA" id="ARBA00022722"/>
    </source>
</evidence>
<feature type="domain" description="DNA/RNA non-specific endonuclease/pyrophosphatase/phosphodiesterase" evidence="7">
    <location>
        <begin position="71"/>
        <end position="269"/>
    </location>
</feature>
<feature type="active site" description="Proton acceptor" evidence="4">
    <location>
        <position position="130"/>
    </location>
</feature>
<keyword evidence="9" id="KW-1185">Reference proteome</keyword>
<comment type="caution">
    <text evidence="8">The sequence shown here is derived from an EMBL/GenBank/DDBJ whole genome shotgun (WGS) entry which is preliminary data.</text>
</comment>
<protein>
    <recommendedName>
        <fullName evidence="7">DNA/RNA non-specific endonuclease/pyrophosphatase/phosphodiesterase domain-containing protein</fullName>
    </recommendedName>
</protein>
<dbReference type="GO" id="GO:0000014">
    <property type="term" value="F:single-stranded DNA endodeoxyribonuclease activity"/>
    <property type="evidence" value="ECO:0007669"/>
    <property type="project" value="TreeGrafter"/>
</dbReference>
<keyword evidence="6" id="KW-0732">Signal</keyword>
<evidence type="ECO:0000256" key="5">
    <source>
        <dbReference type="PIRSR" id="PIRSR640255-2"/>
    </source>
</evidence>